<dbReference type="PROSITE" id="PS51318">
    <property type="entry name" value="TAT"/>
    <property type="match status" value="1"/>
</dbReference>
<reference evidence="1 2" key="1">
    <citation type="submission" date="2021-04" db="EMBL/GenBank/DDBJ databases">
        <authorList>
            <person name="Ivanova A."/>
        </authorList>
    </citation>
    <scope>NUCLEOTIDE SEQUENCE [LARGE SCALE GENOMIC DNA]</scope>
    <source>
        <strain evidence="1 2">G18</strain>
    </source>
</reference>
<dbReference type="PANTHER" id="PTHR43737">
    <property type="entry name" value="BLL7424 PROTEIN"/>
    <property type="match status" value="1"/>
</dbReference>
<dbReference type="Pfam" id="PF07394">
    <property type="entry name" value="DUF1501"/>
    <property type="match status" value="1"/>
</dbReference>
<name>A0ABS5C0Y9_9BACT</name>
<dbReference type="Proteomes" id="UP000676565">
    <property type="component" value="Unassembled WGS sequence"/>
</dbReference>
<dbReference type="EMBL" id="JAGKQQ010000001">
    <property type="protein sequence ID" value="MBP3959657.1"/>
    <property type="molecule type" value="Genomic_DNA"/>
</dbReference>
<keyword evidence="2" id="KW-1185">Reference proteome</keyword>
<dbReference type="InterPro" id="IPR010869">
    <property type="entry name" value="DUF1501"/>
</dbReference>
<dbReference type="PANTHER" id="PTHR43737:SF1">
    <property type="entry name" value="DUF1501 DOMAIN-CONTAINING PROTEIN"/>
    <property type="match status" value="1"/>
</dbReference>
<protein>
    <submittedName>
        <fullName evidence="1">DUF1501 domain-containing protein</fullName>
    </submittedName>
</protein>
<dbReference type="InterPro" id="IPR006311">
    <property type="entry name" value="TAT_signal"/>
</dbReference>
<accession>A0ABS5C0Y9</accession>
<organism evidence="1 2">
    <name type="scientific">Gemmata palustris</name>
    <dbReference type="NCBI Taxonomy" id="2822762"/>
    <lineage>
        <taxon>Bacteria</taxon>
        <taxon>Pseudomonadati</taxon>
        <taxon>Planctomycetota</taxon>
        <taxon>Planctomycetia</taxon>
        <taxon>Gemmatales</taxon>
        <taxon>Gemmataceae</taxon>
        <taxon>Gemmata</taxon>
    </lineage>
</organism>
<proteinExistence type="predicted"/>
<evidence type="ECO:0000313" key="2">
    <source>
        <dbReference type="Proteomes" id="UP000676565"/>
    </source>
</evidence>
<evidence type="ECO:0000313" key="1">
    <source>
        <dbReference type="EMBL" id="MBP3959657.1"/>
    </source>
</evidence>
<gene>
    <name evidence="1" type="ORF">J8F10_30800</name>
</gene>
<comment type="caution">
    <text evidence="1">The sequence shown here is derived from an EMBL/GenBank/DDBJ whole genome shotgun (WGS) entry which is preliminary data.</text>
</comment>
<sequence length="414" mass="43419">MTTRRDFLKTSSLIGFGSTVPAFLGRTALSAPRADKPGAKDTVLVVVQLTGGNDGMNTVVPFTNPDYYKLRPTIAIAKDQVKKLTDDVGFHPAMTALAKLYTDDSAVCVVQGVGYPNPSQSHFRSMDVWHAASTAETLTTGWLGQSLKKQPVPAFHLAGGNEVSPLALAGAPVRVPSITSLDDFKLKTVSVTGADATAQKNVITSAASIAGGSSGSTSLLDFVARTQMSTYASSEKLASIGKNYAPKVPYPTSALGNKLKLAAQLIDADIGARIFYVSIDGFDTHAGQGGATGAHANLLTQVSDAISAFYRDMAGRGHKDRLCVMTFSEFGRRAYENGSKGTDHGAGAPMFLVGGGVKAGVVGAHPSLKGLKEGNLVHGTDFRQVYAAVLDKWIGIDPKPILGDGFKPVEVFVK</sequence>
<dbReference type="RefSeq" id="WP_210660381.1">
    <property type="nucleotide sequence ID" value="NZ_JAGKQQ010000001.1"/>
</dbReference>